<dbReference type="PROSITE" id="PS51644">
    <property type="entry name" value="HTH_OST"/>
    <property type="match status" value="1"/>
</dbReference>
<accession>A0A7M1XIH6</accession>
<evidence type="ECO:0000259" key="2">
    <source>
        <dbReference type="PROSITE" id="PS51644"/>
    </source>
</evidence>
<dbReference type="Gene3D" id="3.40.50.1010">
    <property type="entry name" value="5'-nuclease"/>
    <property type="match status" value="1"/>
</dbReference>
<dbReference type="AlphaFoldDB" id="A0A7M1XIH6"/>
<evidence type="ECO:0000313" key="4">
    <source>
        <dbReference type="Proteomes" id="UP000593591"/>
    </source>
</evidence>
<dbReference type="InterPro" id="IPR021139">
    <property type="entry name" value="NYN"/>
</dbReference>
<dbReference type="Gene3D" id="3.30.420.610">
    <property type="entry name" value="LOTUS domain-like"/>
    <property type="match status" value="1"/>
</dbReference>
<proteinExistence type="predicted"/>
<dbReference type="Pfam" id="PF12872">
    <property type="entry name" value="OST-HTH"/>
    <property type="match status" value="1"/>
</dbReference>
<dbReference type="PANTHER" id="PTHR35811:SF1">
    <property type="entry name" value="HTH OST-TYPE DOMAIN-CONTAINING PROTEIN"/>
    <property type="match status" value="1"/>
</dbReference>
<feature type="coiled-coil region" evidence="1">
    <location>
        <begin position="141"/>
        <end position="175"/>
    </location>
</feature>
<evidence type="ECO:0000256" key="1">
    <source>
        <dbReference type="SAM" id="Coils"/>
    </source>
</evidence>
<evidence type="ECO:0000313" key="3">
    <source>
        <dbReference type="EMBL" id="QOS39384.1"/>
    </source>
</evidence>
<name>A0A7M1XIH6_9SPIR</name>
<dbReference type="PANTHER" id="PTHR35811">
    <property type="entry name" value="SLR1870 PROTEIN"/>
    <property type="match status" value="1"/>
</dbReference>
<dbReference type="CDD" id="cd10146">
    <property type="entry name" value="LabA_like_C"/>
    <property type="match status" value="1"/>
</dbReference>
<dbReference type="Proteomes" id="UP000593591">
    <property type="component" value="Chromosome"/>
</dbReference>
<feature type="domain" description="HTH OST-type" evidence="2">
    <location>
        <begin position="157"/>
        <end position="233"/>
    </location>
</feature>
<dbReference type="Pfam" id="PF01936">
    <property type="entry name" value="NYN"/>
    <property type="match status" value="1"/>
</dbReference>
<dbReference type="CDD" id="cd11297">
    <property type="entry name" value="PIN_LabA-like_N_1"/>
    <property type="match status" value="1"/>
</dbReference>
<sequence length="235" mass="26903">MEQYKNIAVLIDADNTDINCISKILNEISIYGHISLKRAYGNWSKESLKGWEEQAKQEAIRMVQQYDFVKGKNASDIAMIIEAMKLLYSNRYDAFAIVSSDSDFTPLAIELREHGLFTIGVGKSTAIKSFINACDKFVTISEKKDENNNLLVKEKKQLEELHQQIKFAADNYKEEDGYCNICSIGSYIQRTNSEFKLKDYGHKSWTEFVDAYPDKYDVKRRKGSGGVQLVMVKCK</sequence>
<reference evidence="3 4" key="1">
    <citation type="submission" date="2018-08" db="EMBL/GenBank/DDBJ databases">
        <title>The first complete genome of Treponema rectale (CHPAT), a commensal spirochete of the bovine rectum.</title>
        <authorList>
            <person name="Staton G.J."/>
            <person name="Clegg S.R."/>
            <person name="Carter S.D."/>
            <person name="Radford A.D."/>
            <person name="Darby A."/>
            <person name="Hall N."/>
            <person name="Birtles R.J."/>
            <person name="Evans N.J."/>
        </authorList>
    </citation>
    <scope>NUCLEOTIDE SEQUENCE [LARGE SCALE GENOMIC DNA]</scope>
    <source>
        <strain evidence="3 4">CHPA</strain>
    </source>
</reference>
<gene>
    <name evidence="3" type="ORF">DYE49_02500</name>
</gene>
<organism evidence="3 4">
    <name type="scientific">Treponema rectale</name>
    <dbReference type="NCBI Taxonomy" id="744512"/>
    <lineage>
        <taxon>Bacteria</taxon>
        <taxon>Pseudomonadati</taxon>
        <taxon>Spirochaetota</taxon>
        <taxon>Spirochaetia</taxon>
        <taxon>Spirochaetales</taxon>
        <taxon>Treponemataceae</taxon>
        <taxon>Treponema</taxon>
    </lineage>
</organism>
<dbReference type="EMBL" id="CP031517">
    <property type="protein sequence ID" value="QOS39384.1"/>
    <property type="molecule type" value="Genomic_DNA"/>
</dbReference>
<dbReference type="KEGG" id="trc:DYE49_02500"/>
<dbReference type="InterPro" id="IPR041966">
    <property type="entry name" value="LOTUS-like"/>
</dbReference>
<dbReference type="InterPro" id="IPR025605">
    <property type="entry name" value="OST-HTH/LOTUS_dom"/>
</dbReference>
<keyword evidence="1" id="KW-0175">Coiled coil</keyword>
<protein>
    <submittedName>
        <fullName evidence="3">NYN domain-containing protein</fullName>
    </submittedName>
</protein>
<dbReference type="GO" id="GO:0004540">
    <property type="term" value="F:RNA nuclease activity"/>
    <property type="evidence" value="ECO:0007669"/>
    <property type="project" value="InterPro"/>
</dbReference>